<evidence type="ECO:0000313" key="3">
    <source>
        <dbReference type="Proteomes" id="UP000494252"/>
    </source>
</evidence>
<accession>A0A6J5GVP5</accession>
<dbReference type="RefSeq" id="WP_175165162.1">
    <property type="nucleotide sequence ID" value="NZ_CADIKI010000022.1"/>
</dbReference>
<dbReference type="Proteomes" id="UP000494252">
    <property type="component" value="Unassembled WGS sequence"/>
</dbReference>
<name>A0A6J5GVP5_9BURK</name>
<keyword evidence="1" id="KW-1133">Transmembrane helix</keyword>
<reference evidence="2 3" key="1">
    <citation type="submission" date="2020-04" db="EMBL/GenBank/DDBJ databases">
        <authorList>
            <person name="De Canck E."/>
        </authorList>
    </citation>
    <scope>NUCLEOTIDE SEQUENCE [LARGE SCALE GENOMIC DNA]</scope>
    <source>
        <strain evidence="2 3">LMG 27177</strain>
    </source>
</reference>
<organism evidence="2 3">
    <name type="scientific">Paraburkholderia fynbosensis</name>
    <dbReference type="NCBI Taxonomy" id="1200993"/>
    <lineage>
        <taxon>Bacteria</taxon>
        <taxon>Pseudomonadati</taxon>
        <taxon>Pseudomonadota</taxon>
        <taxon>Betaproteobacteria</taxon>
        <taxon>Burkholderiales</taxon>
        <taxon>Burkholderiaceae</taxon>
        <taxon>Paraburkholderia</taxon>
    </lineage>
</organism>
<evidence type="ECO:0000256" key="1">
    <source>
        <dbReference type="SAM" id="Phobius"/>
    </source>
</evidence>
<keyword evidence="1" id="KW-0472">Membrane</keyword>
<proteinExistence type="predicted"/>
<evidence type="ECO:0000313" key="2">
    <source>
        <dbReference type="EMBL" id="CAB3806059.1"/>
    </source>
</evidence>
<dbReference type="EMBL" id="CADIKI010000022">
    <property type="protein sequence ID" value="CAB3806059.1"/>
    <property type="molecule type" value="Genomic_DNA"/>
</dbReference>
<feature type="transmembrane region" description="Helical" evidence="1">
    <location>
        <begin position="24"/>
        <end position="48"/>
    </location>
</feature>
<dbReference type="AlphaFoldDB" id="A0A6J5GVP5"/>
<sequence length="116" mass="13443">MTALLDWFAAARWRMSLSHCLEGLLVQVPIGLLFNFRIGALAVIVWYWSRKKLECEFETLNVEESLDFEAHAYTWSIGWFPWRWDAYKVLDVVLPALSATLIAMVMRNYSGLLSLV</sequence>
<keyword evidence="3" id="KW-1185">Reference proteome</keyword>
<gene>
    <name evidence="2" type="ORF">LMG27177_06032</name>
</gene>
<keyword evidence="1" id="KW-0812">Transmembrane</keyword>
<protein>
    <submittedName>
        <fullName evidence="2">Uncharacterized protein</fullName>
    </submittedName>
</protein>